<feature type="transmembrane region" description="Helical" evidence="2">
    <location>
        <begin position="121"/>
        <end position="137"/>
    </location>
</feature>
<proteinExistence type="predicted"/>
<dbReference type="EMBL" id="JAUHQB010000006">
    <property type="protein sequence ID" value="MDN4483811.1"/>
    <property type="molecule type" value="Genomic_DNA"/>
</dbReference>
<keyword evidence="2" id="KW-0812">Transmembrane</keyword>
<dbReference type="Proteomes" id="UP001172756">
    <property type="component" value="Unassembled WGS sequence"/>
</dbReference>
<feature type="region of interest" description="Disordered" evidence="1">
    <location>
        <begin position="1"/>
        <end position="26"/>
    </location>
</feature>
<evidence type="ECO:0000313" key="3">
    <source>
        <dbReference type="EMBL" id="MDN4483811.1"/>
    </source>
</evidence>
<dbReference type="AlphaFoldDB" id="A0AB35MJA6"/>
<protein>
    <recommendedName>
        <fullName evidence="5">Phosphatidate cytidylyltransferase</fullName>
    </recommendedName>
</protein>
<comment type="caution">
    <text evidence="3">The sequence shown here is derived from an EMBL/GenBank/DDBJ whole genome shotgun (WGS) entry which is preliminary data.</text>
</comment>
<evidence type="ECO:0000313" key="4">
    <source>
        <dbReference type="Proteomes" id="UP001172756"/>
    </source>
</evidence>
<evidence type="ECO:0000256" key="2">
    <source>
        <dbReference type="SAM" id="Phobius"/>
    </source>
</evidence>
<feature type="transmembrane region" description="Helical" evidence="2">
    <location>
        <begin position="149"/>
        <end position="166"/>
    </location>
</feature>
<keyword evidence="2" id="KW-1133">Transmembrane helix</keyword>
<evidence type="ECO:0000256" key="1">
    <source>
        <dbReference type="SAM" id="MobiDB-lite"/>
    </source>
</evidence>
<keyword evidence="2" id="KW-0472">Membrane</keyword>
<dbReference type="RefSeq" id="WP_301160554.1">
    <property type="nucleotide sequence ID" value="NZ_JAUHQB010000006.1"/>
</dbReference>
<organism evidence="3 4">
    <name type="scientific">Demequina lignilytica</name>
    <dbReference type="NCBI Taxonomy" id="3051663"/>
    <lineage>
        <taxon>Bacteria</taxon>
        <taxon>Bacillati</taxon>
        <taxon>Actinomycetota</taxon>
        <taxon>Actinomycetes</taxon>
        <taxon>Micrococcales</taxon>
        <taxon>Demequinaceae</taxon>
        <taxon>Demequina</taxon>
    </lineage>
</organism>
<feature type="transmembrane region" description="Helical" evidence="2">
    <location>
        <begin position="54"/>
        <end position="71"/>
    </location>
</feature>
<name>A0AB35MJA6_9MICO</name>
<accession>A0AB35MJA6</accession>
<evidence type="ECO:0008006" key="5">
    <source>
        <dbReference type="Google" id="ProtNLM"/>
    </source>
</evidence>
<feature type="transmembrane region" description="Helical" evidence="2">
    <location>
        <begin position="31"/>
        <end position="48"/>
    </location>
</feature>
<reference evidence="3 4" key="1">
    <citation type="submission" date="2023-06" db="EMBL/GenBank/DDBJ databases">
        <title>SYSU T0a273.</title>
        <authorList>
            <person name="Gao L."/>
            <person name="Fang B.-Z."/>
            <person name="Li W.-J."/>
        </authorList>
    </citation>
    <scope>NUCLEOTIDE SEQUENCE [LARGE SCALE GENOMIC DNA]</scope>
    <source>
        <strain evidence="3 4">SYSU T0a273</strain>
    </source>
</reference>
<feature type="transmembrane region" description="Helical" evidence="2">
    <location>
        <begin position="83"/>
        <end position="109"/>
    </location>
</feature>
<sequence>MSGTDIPGMDRAGSAGEGWNPGTRRKHRDQGARAAIVVSLAMALLWWFDASVLVQSLVVAAAFGVETWIAYTRRDSVGLRGFGIAAVVALAGVIFALVSTGNALLSAGLGLLGAAVGMKDMYLGGLGLGISIAALRLTQLIGGDSGLQIALAVMLAGVLALLHVGVRRMGEDI</sequence>
<gene>
    <name evidence="3" type="ORF">QQ002_09710</name>
</gene>